<sequence>MSPNPPIKPKEEDCCNSGCNPCIFDVYDRKLQVYEKLKKTNVEDCNNCINNGILEIEYTTFVILDIIKVSSSIIILKFKKLSSNKYTVWWNPGGVWRQLHVENTRVRMGKAVQERA</sequence>
<evidence type="ECO:0000313" key="2">
    <source>
        <dbReference type="EMBL" id="CAH0727898.1"/>
    </source>
</evidence>
<dbReference type="EMBL" id="OV170227">
    <property type="protein sequence ID" value="CAH0727898.1"/>
    <property type="molecule type" value="Genomic_DNA"/>
</dbReference>
<keyword evidence="3" id="KW-1185">Reference proteome</keyword>
<name>A0A8J9VR64_9NEOP</name>
<evidence type="ECO:0000259" key="1">
    <source>
        <dbReference type="Pfam" id="PF09791"/>
    </source>
</evidence>
<accession>A0A8J9VR64</accession>
<protein>
    <recommendedName>
        <fullName evidence="1">Oxidoreductase-like domain-containing protein</fullName>
    </recommendedName>
</protein>
<proteinExistence type="predicted"/>
<dbReference type="InterPro" id="IPR019180">
    <property type="entry name" value="Oxidoreductase-like_N"/>
</dbReference>
<dbReference type="Proteomes" id="UP000838878">
    <property type="component" value="Chromosome 7"/>
</dbReference>
<dbReference type="OrthoDB" id="432685at2759"/>
<feature type="domain" description="Oxidoreductase-like" evidence="1">
    <location>
        <begin position="3"/>
        <end position="39"/>
    </location>
</feature>
<organism evidence="2 3">
    <name type="scientific">Brenthis ino</name>
    <name type="common">lesser marbled fritillary</name>
    <dbReference type="NCBI Taxonomy" id="405034"/>
    <lineage>
        <taxon>Eukaryota</taxon>
        <taxon>Metazoa</taxon>
        <taxon>Ecdysozoa</taxon>
        <taxon>Arthropoda</taxon>
        <taxon>Hexapoda</taxon>
        <taxon>Insecta</taxon>
        <taxon>Pterygota</taxon>
        <taxon>Neoptera</taxon>
        <taxon>Endopterygota</taxon>
        <taxon>Lepidoptera</taxon>
        <taxon>Glossata</taxon>
        <taxon>Ditrysia</taxon>
        <taxon>Papilionoidea</taxon>
        <taxon>Nymphalidae</taxon>
        <taxon>Heliconiinae</taxon>
        <taxon>Argynnini</taxon>
        <taxon>Brenthis</taxon>
    </lineage>
</organism>
<evidence type="ECO:0000313" key="3">
    <source>
        <dbReference type="Proteomes" id="UP000838878"/>
    </source>
</evidence>
<gene>
    <name evidence="2" type="ORF">BINO364_LOCUS13178</name>
</gene>
<dbReference type="AlphaFoldDB" id="A0A8J9VR64"/>
<reference evidence="2" key="1">
    <citation type="submission" date="2021-12" db="EMBL/GenBank/DDBJ databases">
        <authorList>
            <person name="Martin H S."/>
        </authorList>
    </citation>
    <scope>NUCLEOTIDE SEQUENCE</scope>
</reference>
<dbReference type="Pfam" id="PF09791">
    <property type="entry name" value="Oxidored-like"/>
    <property type="match status" value="1"/>
</dbReference>
<feature type="non-terminal residue" evidence="2">
    <location>
        <position position="116"/>
    </location>
</feature>